<dbReference type="EMBL" id="JAQOUE010000001">
    <property type="protein sequence ID" value="MDT7042806.1"/>
    <property type="molecule type" value="Genomic_DNA"/>
</dbReference>
<keyword evidence="2" id="KW-1185">Reference proteome</keyword>
<accession>A0ABU3K8S4</accession>
<protein>
    <submittedName>
        <fullName evidence="1">Chaperone modulator CbpM</fullName>
    </submittedName>
</protein>
<organism evidence="1 2">
    <name type="scientific">Candidatus Nitronereus thalassa</name>
    <dbReference type="NCBI Taxonomy" id="3020898"/>
    <lineage>
        <taxon>Bacteria</taxon>
        <taxon>Pseudomonadati</taxon>
        <taxon>Nitrospirota</taxon>
        <taxon>Nitrospiria</taxon>
        <taxon>Nitrospirales</taxon>
        <taxon>Nitrospiraceae</taxon>
        <taxon>Candidatus Nitronereus</taxon>
    </lineage>
</organism>
<dbReference type="Gene3D" id="1.10.1660.10">
    <property type="match status" value="1"/>
</dbReference>
<reference evidence="1 2" key="1">
    <citation type="journal article" date="2023" name="ISME J.">
        <title>Cultivation and genomic characterization of novel and ubiquitous marine nitrite-oxidizing bacteria from the Nitrospirales.</title>
        <authorList>
            <person name="Mueller A.J."/>
            <person name="Daebeler A."/>
            <person name="Herbold C.W."/>
            <person name="Kirkegaard R.H."/>
            <person name="Daims H."/>
        </authorList>
    </citation>
    <scope>NUCLEOTIDE SEQUENCE [LARGE SCALE GENOMIC DNA]</scope>
    <source>
        <strain evidence="1 2">EB</strain>
    </source>
</reference>
<name>A0ABU3K8S4_9BACT</name>
<dbReference type="Proteomes" id="UP001250932">
    <property type="component" value="Unassembled WGS sequence"/>
</dbReference>
<sequence length="109" mass="12363">MPKDYDRDIEQVTGELVYHASINQEELCTRLGIGPELVELCMEWDIIHPLHTTSEGVLMFSMQTVDRLSSGLRLHRDLGVNWAGVGIALDLLERIEALESQLKESFPLE</sequence>
<evidence type="ECO:0000313" key="2">
    <source>
        <dbReference type="Proteomes" id="UP001250932"/>
    </source>
</evidence>
<dbReference type="RefSeq" id="WP_313833264.1">
    <property type="nucleotide sequence ID" value="NZ_JAQOUE010000001.1"/>
</dbReference>
<dbReference type="Pfam" id="PF13591">
    <property type="entry name" value="MerR_2"/>
    <property type="match status" value="1"/>
</dbReference>
<gene>
    <name evidence="1" type="ORF">PPG34_10620</name>
</gene>
<evidence type="ECO:0000313" key="1">
    <source>
        <dbReference type="EMBL" id="MDT7042806.1"/>
    </source>
</evidence>
<proteinExistence type="predicted"/>
<comment type="caution">
    <text evidence="1">The sequence shown here is derived from an EMBL/GenBank/DDBJ whole genome shotgun (WGS) entry which is preliminary data.</text>
</comment>